<reference evidence="3" key="1">
    <citation type="submission" date="2017-07" db="EMBL/GenBank/DDBJ databases">
        <authorList>
            <person name="Varghese N."/>
            <person name="Submissions S."/>
        </authorList>
    </citation>
    <scope>NUCLEOTIDE SEQUENCE [LARGE SCALE GENOMIC DNA]</scope>
    <source>
        <strain evidence="3">NLAE-zl-C134</strain>
    </source>
</reference>
<keyword evidence="1" id="KW-0472">Membrane</keyword>
<evidence type="ECO:0000313" key="2">
    <source>
        <dbReference type="EMBL" id="SUQ14163.1"/>
    </source>
</evidence>
<accession>A0A315ZXS7</accession>
<keyword evidence="1" id="KW-1133">Transmembrane helix</keyword>
<sequence length="310" mass="36087">MVFQRNENKMKNNGKKGTDRFRTMWKALHMELREHRSSFMVYFVLRLLVIIVMILQIFNRNYENVFLCVLTLLLLVVPSFVQITMKVELPTTLEIIILVFIFAAEILGEIREFYLVFPFWDSVLHTLNGFLAAAIGFSMVDLLNRSEKMVFKLSPLFTAIVAFCFSMTIGVIWEFFEFGMDWLFGYDMQKDTVIHTIRSVMLDPDGRNIPTEINNITSVVLNGKDLGLGGYLDIGLIDTMKDLMVNFVGALIFSVIGYFYVKNRGKGSVARRFIPRKKKEERDFLKIARTEIEHQKELEEKELEKKKAKE</sequence>
<dbReference type="Pfam" id="PF09997">
    <property type="entry name" value="DUF2238"/>
    <property type="match status" value="1"/>
</dbReference>
<feature type="transmembrane region" description="Helical" evidence="1">
    <location>
        <begin position="243"/>
        <end position="261"/>
    </location>
</feature>
<protein>
    <submittedName>
        <fullName evidence="2">Uncharacterized protein</fullName>
    </submittedName>
</protein>
<dbReference type="InterPro" id="IPR014509">
    <property type="entry name" value="YjdF-like"/>
</dbReference>
<organism evidence="2 3">
    <name type="scientific">Faecalicatena contorta</name>
    <dbReference type="NCBI Taxonomy" id="39482"/>
    <lineage>
        <taxon>Bacteria</taxon>
        <taxon>Bacillati</taxon>
        <taxon>Bacillota</taxon>
        <taxon>Clostridia</taxon>
        <taxon>Lachnospirales</taxon>
        <taxon>Lachnospiraceae</taxon>
        <taxon>Faecalicatena</taxon>
    </lineage>
</organism>
<keyword evidence="1" id="KW-0812">Transmembrane</keyword>
<feature type="transmembrane region" description="Helical" evidence="1">
    <location>
        <begin position="123"/>
        <end position="144"/>
    </location>
</feature>
<feature type="transmembrane region" description="Helical" evidence="1">
    <location>
        <begin position="39"/>
        <end position="58"/>
    </location>
</feature>
<gene>
    <name evidence="2" type="ORF">SAMN05216529_105138</name>
</gene>
<dbReference type="AlphaFoldDB" id="A0A315ZXS7"/>
<dbReference type="EMBL" id="UHJJ01000005">
    <property type="protein sequence ID" value="SUQ14163.1"/>
    <property type="molecule type" value="Genomic_DNA"/>
</dbReference>
<feature type="transmembrane region" description="Helical" evidence="1">
    <location>
        <begin position="156"/>
        <end position="176"/>
    </location>
</feature>
<feature type="transmembrane region" description="Helical" evidence="1">
    <location>
        <begin position="95"/>
        <end position="117"/>
    </location>
</feature>
<feature type="transmembrane region" description="Helical" evidence="1">
    <location>
        <begin position="64"/>
        <end position="83"/>
    </location>
</feature>
<keyword evidence="3" id="KW-1185">Reference proteome</keyword>
<dbReference type="Proteomes" id="UP000254051">
    <property type="component" value="Unassembled WGS sequence"/>
</dbReference>
<name>A0A315ZXS7_9FIRM</name>
<proteinExistence type="predicted"/>
<evidence type="ECO:0000313" key="3">
    <source>
        <dbReference type="Proteomes" id="UP000254051"/>
    </source>
</evidence>
<evidence type="ECO:0000256" key="1">
    <source>
        <dbReference type="SAM" id="Phobius"/>
    </source>
</evidence>